<feature type="transmembrane region" description="Helical" evidence="1">
    <location>
        <begin position="12"/>
        <end position="38"/>
    </location>
</feature>
<keyword evidence="1" id="KW-0472">Membrane</keyword>
<protein>
    <submittedName>
        <fullName evidence="2">Uncharacterized protein</fullName>
    </submittedName>
</protein>
<dbReference type="Proteomes" id="UP000315369">
    <property type="component" value="Unassembled WGS sequence"/>
</dbReference>
<keyword evidence="1" id="KW-0812">Transmembrane</keyword>
<accession>A0A540X226</accession>
<name>A0A540X226_9BACT</name>
<sequence>MPIITLPVPGAWAVAPVVVPVPVVLPTAVVPVPVALLADVLPVLLAALPVPGALPVDVLPVFLAALPVPVALLADVLPVLLVALLVFRAAALPVFPVAALPVPGTVPVFLAALPGASAESCVAPVWPATPPAMLGGGTACSDCPLADRALVAGSCPCRSAHPDTHAQSPNIPTHAHRLPIQSPRVPIPRYVPGDLCKRRAPID</sequence>
<keyword evidence="1" id="KW-1133">Transmembrane helix</keyword>
<comment type="caution">
    <text evidence="2">The sequence shown here is derived from an EMBL/GenBank/DDBJ whole genome shotgun (WGS) entry which is preliminary data.</text>
</comment>
<dbReference type="RefSeq" id="WP_141642993.1">
    <property type="nucleotide sequence ID" value="NZ_VIFM01000046.1"/>
</dbReference>
<evidence type="ECO:0000256" key="1">
    <source>
        <dbReference type="SAM" id="Phobius"/>
    </source>
</evidence>
<feature type="transmembrane region" description="Helical" evidence="1">
    <location>
        <begin position="58"/>
        <end position="87"/>
    </location>
</feature>
<keyword evidence="3" id="KW-1185">Reference proteome</keyword>
<evidence type="ECO:0000313" key="3">
    <source>
        <dbReference type="Proteomes" id="UP000315369"/>
    </source>
</evidence>
<organism evidence="2 3">
    <name type="scientific">Myxococcus llanfairpwllgwyngyllgogerychwyrndrobwllllantysiliogogogochensis</name>
    <dbReference type="NCBI Taxonomy" id="2590453"/>
    <lineage>
        <taxon>Bacteria</taxon>
        <taxon>Pseudomonadati</taxon>
        <taxon>Myxococcota</taxon>
        <taxon>Myxococcia</taxon>
        <taxon>Myxococcales</taxon>
        <taxon>Cystobacterineae</taxon>
        <taxon>Myxococcaceae</taxon>
        <taxon>Myxococcus</taxon>
    </lineage>
</organism>
<dbReference type="AlphaFoldDB" id="A0A540X226"/>
<evidence type="ECO:0000313" key="2">
    <source>
        <dbReference type="EMBL" id="TQF15298.1"/>
    </source>
</evidence>
<dbReference type="EMBL" id="VIFM01000046">
    <property type="protein sequence ID" value="TQF15298.1"/>
    <property type="molecule type" value="Genomic_DNA"/>
</dbReference>
<gene>
    <name evidence="2" type="ORF">FJV41_14105</name>
</gene>
<reference evidence="2 3" key="1">
    <citation type="submission" date="2019-06" db="EMBL/GenBank/DDBJ databases">
        <authorList>
            <person name="Livingstone P."/>
            <person name="Whitworth D."/>
        </authorList>
    </citation>
    <scope>NUCLEOTIDE SEQUENCE [LARGE SCALE GENOMIC DNA]</scope>
    <source>
        <strain evidence="2 3">AM401</strain>
    </source>
</reference>
<proteinExistence type="predicted"/>